<dbReference type="Proteomes" id="UP000286510">
    <property type="component" value="Unassembled WGS sequence"/>
</dbReference>
<dbReference type="EMBL" id="QUTF01016392">
    <property type="protein sequence ID" value="RHZ06960.1"/>
    <property type="molecule type" value="Genomic_DNA"/>
</dbReference>
<gene>
    <name evidence="2" type="ORF">DYB26_010433</name>
    <name evidence="3" type="ORF">DYB31_009339</name>
</gene>
<evidence type="ECO:0000313" key="5">
    <source>
        <dbReference type="Proteomes" id="UP000286510"/>
    </source>
</evidence>
<protein>
    <submittedName>
        <fullName evidence="3">Uncharacterized protein</fullName>
    </submittedName>
</protein>
<sequence length="796" mass="89126">MDVAAKANKERTKAPSGEKTNVKTKAAALTQASDTPSNEEATLAVMERETAQASKELSTGPSDDDMNETTKAAGPPQSSDTPSNEEATLAVMERETAQASKELSTGPSDDDMNETTKAAGPPQSSDTPSNEEATLAVMERETAQASKELSTGPSDDDMNETTKAAGPPQSSDTPSIIEADMTAKARGTGQGNKERLTEPSTRTVTEEMYVQAETPGPAQSSDESSDEESDMVAKVQRKVHVNKERLAEPSTEETTVQATQSSETLQLNDAELRLPIFQLLPPELLDSPTHTPETLNTAAGITKRKRLLRADELLALRNSPCSKPTAAKKMRVEGHWPTVELCPNHVLRSLESVVDDMRRTHPTFEPENNTPDGDHDDPAITATEFEFLKSIETRFVPLTDMTVLKPARTFKKMKNVMATRPVRREAVFRHLERLKQDGFLPTFHVVLYDDGQNAHSYGIVDGQHRIQAMLHLLKNPDLRRGKTFAHLKVSEDGIPLIPAQVLTPDNATPSTVMKFSLLLNKLYHHGNYKSVYYAICIMQKCMDWGAYKESVLNRTIESGDRRGGHAVQLFERCIKDIQDEGIGIPDAMVGISKDISNDLLRVVCRLHHFGVMEKLAISMVDPMLKKESPSMAITVWGRVMETMNNYYWFFRHCCRTKREPWRKEHVVGAMQLLMQMYLLSREGMLFEARDQYMANTWQAKVDMFLTGHVARLFCGEPANLVPLPSAGSSKKDYLSYRLDAMKKRAAKSKKSLKTMRQEREQREFQDHADSLVQDALRQQNQDRRQHDEDHTLSNRK</sequence>
<feature type="non-terminal residue" evidence="3">
    <location>
        <position position="796"/>
    </location>
</feature>
<feature type="compositionally biased region" description="Polar residues" evidence="1">
    <location>
        <begin position="30"/>
        <end position="40"/>
    </location>
</feature>
<evidence type="ECO:0000313" key="2">
    <source>
        <dbReference type="EMBL" id="RHZ06960.1"/>
    </source>
</evidence>
<feature type="compositionally biased region" description="Polar residues" evidence="1">
    <location>
        <begin position="143"/>
        <end position="153"/>
    </location>
</feature>
<proteinExistence type="predicted"/>
<feature type="compositionally biased region" description="Polar residues" evidence="1">
    <location>
        <begin position="97"/>
        <end position="107"/>
    </location>
</feature>
<feature type="compositionally biased region" description="Polar residues" evidence="1">
    <location>
        <begin position="76"/>
        <end position="86"/>
    </location>
</feature>
<name>A0A397FGP0_APHAT</name>
<dbReference type="VEuPathDB" id="FungiDB:H257_18855"/>
<dbReference type="AlphaFoldDB" id="A0A397FGP0"/>
<evidence type="ECO:0000256" key="1">
    <source>
        <dbReference type="SAM" id="MobiDB-lite"/>
    </source>
</evidence>
<organism evidence="3 4">
    <name type="scientific">Aphanomyces astaci</name>
    <name type="common">Crayfish plague agent</name>
    <dbReference type="NCBI Taxonomy" id="112090"/>
    <lineage>
        <taxon>Eukaryota</taxon>
        <taxon>Sar</taxon>
        <taxon>Stramenopiles</taxon>
        <taxon>Oomycota</taxon>
        <taxon>Saprolegniomycetes</taxon>
        <taxon>Saprolegniales</taxon>
        <taxon>Verrucalvaceae</taxon>
        <taxon>Aphanomyces</taxon>
    </lineage>
</organism>
<feature type="compositionally biased region" description="Polar residues" evidence="1">
    <location>
        <begin position="252"/>
        <end position="262"/>
    </location>
</feature>
<feature type="region of interest" description="Disordered" evidence="1">
    <location>
        <begin position="747"/>
        <end position="796"/>
    </location>
</feature>
<dbReference type="EMBL" id="QUTE01008274">
    <property type="protein sequence ID" value="RHZ25446.1"/>
    <property type="molecule type" value="Genomic_DNA"/>
</dbReference>
<comment type="caution">
    <text evidence="3">The sequence shown here is derived from an EMBL/GenBank/DDBJ whole genome shotgun (WGS) entry which is preliminary data.</text>
</comment>
<accession>A0A397FGP0</accession>
<evidence type="ECO:0000313" key="4">
    <source>
        <dbReference type="Proteomes" id="UP000266196"/>
    </source>
</evidence>
<feature type="compositionally biased region" description="Polar residues" evidence="1">
    <location>
        <begin position="51"/>
        <end position="61"/>
    </location>
</feature>
<dbReference type="Proteomes" id="UP000266196">
    <property type="component" value="Unassembled WGS sequence"/>
</dbReference>
<reference evidence="4 5" key="1">
    <citation type="submission" date="2018-08" db="EMBL/GenBank/DDBJ databases">
        <title>Aphanomyces genome sequencing and annotation.</title>
        <authorList>
            <person name="Minardi D."/>
            <person name="Oidtmann B."/>
            <person name="Van Der Giezen M."/>
            <person name="Studholme D.J."/>
        </authorList>
    </citation>
    <scope>NUCLEOTIDE SEQUENCE [LARGE SCALE GENOMIC DNA]</scope>
    <source>
        <strain evidence="3 4">197901</strain>
        <strain evidence="2 5">FDL457</strain>
    </source>
</reference>
<feature type="region of interest" description="Disordered" evidence="1">
    <location>
        <begin position="1"/>
        <end position="262"/>
    </location>
</feature>
<feature type="compositionally biased region" description="Polar residues" evidence="1">
    <location>
        <begin position="122"/>
        <end position="132"/>
    </location>
</feature>
<feature type="compositionally biased region" description="Basic and acidic residues" evidence="1">
    <location>
        <begin position="780"/>
        <end position="796"/>
    </location>
</feature>
<evidence type="ECO:0000313" key="3">
    <source>
        <dbReference type="EMBL" id="RHZ25446.1"/>
    </source>
</evidence>
<feature type="compositionally biased region" description="Basic and acidic residues" evidence="1">
    <location>
        <begin position="755"/>
        <end position="769"/>
    </location>
</feature>